<dbReference type="OrthoDB" id="4325047at2"/>
<organism evidence="1 2">
    <name type="scientific">Micromonospora eburnea</name>
    <dbReference type="NCBI Taxonomy" id="227316"/>
    <lineage>
        <taxon>Bacteria</taxon>
        <taxon>Bacillati</taxon>
        <taxon>Actinomycetota</taxon>
        <taxon>Actinomycetes</taxon>
        <taxon>Micromonosporales</taxon>
        <taxon>Micromonosporaceae</taxon>
        <taxon>Micromonospora</taxon>
    </lineage>
</organism>
<dbReference type="RefSeq" id="WP_091120618.1">
    <property type="nucleotide sequence ID" value="NZ_FMHY01000002.1"/>
</dbReference>
<gene>
    <name evidence="1" type="ORF">GA0070604_4055</name>
</gene>
<dbReference type="EMBL" id="FMHY01000002">
    <property type="protein sequence ID" value="SCL59444.1"/>
    <property type="molecule type" value="Genomic_DNA"/>
</dbReference>
<accession>A0A1C6V019</accession>
<name>A0A1C6V019_9ACTN</name>
<dbReference type="Proteomes" id="UP000199696">
    <property type="component" value="Unassembled WGS sequence"/>
</dbReference>
<dbReference type="AlphaFoldDB" id="A0A1C6V019"/>
<sequence length="186" mass="20860">MDLDEAVEFYTAYLDALYQYEVAVRTEPDDVLAERRARAQAFLDPLRGTWVDTSSPRPPDMTPEQISERAEKLPTVARPSLFLVAEFAVPEWNSLFAGYTGGADEGTFRSYMFRYFAGEVEGKPAIITQYMLEPSYGEPGQVTWDFTQGVEVGDLGRPVAARGLQEPFLDDQIEDYRQILLQAGAA</sequence>
<evidence type="ECO:0000313" key="1">
    <source>
        <dbReference type="EMBL" id="SCL59444.1"/>
    </source>
</evidence>
<reference evidence="2" key="1">
    <citation type="submission" date="2016-06" db="EMBL/GenBank/DDBJ databases">
        <authorList>
            <person name="Varghese N."/>
            <person name="Submissions Spin"/>
        </authorList>
    </citation>
    <scope>NUCLEOTIDE SEQUENCE [LARGE SCALE GENOMIC DNA]</scope>
    <source>
        <strain evidence="2">DSM 44814</strain>
    </source>
</reference>
<proteinExistence type="predicted"/>
<keyword evidence="2" id="KW-1185">Reference proteome</keyword>
<evidence type="ECO:0000313" key="2">
    <source>
        <dbReference type="Proteomes" id="UP000199696"/>
    </source>
</evidence>
<protein>
    <submittedName>
        <fullName evidence="1">Uncharacterized protein</fullName>
    </submittedName>
</protein>